<evidence type="ECO:0000313" key="2">
    <source>
        <dbReference type="EMBL" id="KAK9907457.1"/>
    </source>
</evidence>
<evidence type="ECO:0000256" key="1">
    <source>
        <dbReference type="SAM" id="MobiDB-lite"/>
    </source>
</evidence>
<protein>
    <submittedName>
        <fullName evidence="2">Uncharacterized protein</fullName>
    </submittedName>
</protein>
<comment type="caution">
    <text evidence="2">The sequence shown here is derived from an EMBL/GenBank/DDBJ whole genome shotgun (WGS) entry which is preliminary data.</text>
</comment>
<feature type="region of interest" description="Disordered" evidence="1">
    <location>
        <begin position="1"/>
        <end position="97"/>
    </location>
</feature>
<dbReference type="PANTHER" id="PTHR31110:SF2">
    <property type="entry name" value="PESTICIDAL CRYSTAL CRY8BA PROTEIN"/>
    <property type="match status" value="1"/>
</dbReference>
<dbReference type="EMBL" id="JALJOT010000009">
    <property type="protein sequence ID" value="KAK9907457.1"/>
    <property type="molecule type" value="Genomic_DNA"/>
</dbReference>
<name>A0ABR2YKS7_9CHLO</name>
<feature type="compositionally biased region" description="Low complexity" evidence="1">
    <location>
        <begin position="37"/>
        <end position="52"/>
    </location>
</feature>
<sequence length="1217" mass="132116">MWQAAPDFQLPGEEEVTRQIRDSSAQPGFAKPRWAESWSQSPSLQSSMNESQAFQPLRTSVRGEREIEADVSRRTTEDSCYSQPTTRTHLNSPHAAAASRRFLAPSGSSFRGTGDPRGTHTAATARVFPGRYAAVDQSMTPPLEHGVRTSSTQAEMKEEEAAAPASRAMQDALASKLPAGLTDDSEQHDGRPGARWSIPAAPNPCGGEAVKMGRHEAWARFLAYEAAMQICLRASREENRVAELFLESGCAVLRRAYAFEGLLLQPVNPGSAPCGATLVWDDSEVAVLPTMGFGPTVTREATVRCVAERLQSSALYRPVRGGRSALELYISVRPSRWQQGGCWTKVGPDGKGAADDVVELSREDLSDDLLVEVTTESGERVAHGIVPVADVWGAAGSQFSVEQAPPVERKRWPCLPCWRSAPSGQSDIFGKKWITLLDVTDARYGHALLSAWISNTEKTVITAAEISPETAGRVQEVNAGALPKNYQQITGWEVYDLSMHAALVTQGCGPRQLEVKGEWAWLLEEFAATYGIRSTYTTLAHLLWVIRKANATVTAYCFSLLNSELVGLKQAEAEGCLLPQELPLLQRVEIACEDLLARCMENYYSLSENAPSGIAENGMDTSEQPAPALVEAVLLCRTVSDVLQPSEVGWFTERFQLAAVKRYGRLQAACTEQIYSAEARQRAHRATADGARNFGRTTGPLQQTAPAFDPIASGGSEAEMAYKRLQAICSAMRQELDGDLRIHETRKLPTFVILPQITAAEYGKMFVEDLMVALEQHPPPQPSQPAVDLLVSVGQQQKYLDANGLLPPAGHPGALDALQVFGPHVTRWINGSKSGLCARCRQIEATTMASALHPDRITEEGKSFVAPLVEEMLQRIGGEVGRYERVIAYWHVFGPLLEGAVCASLRETTGAVTRQCGLSQVRADEQRYNGHAPPGVHARAGSKFGNDDRSPSRWKWNATVAAVGHARLTVLPHEAVLLNSLRKLLSVVPQTEYTIAKWAGGPTAAPPTPSSSTHPSSPQRQGAREMTGLGTERMPSGSEGPELGAQFAQLVKELRSEYAGAVTACAARIAQGVFGPSGRSILRILEQHGITGTPTLMQQQVGPVLEAMEEVILGLTRTLDGRVYVALGRGLWDFTAKEIFDYVESLQEGKESQGAWRGRQNAAAALDVVDNFFCTILSSTLQGSLQAKDLDLPLHSDRAHKLLAANTAAINMSYTVY</sequence>
<feature type="region of interest" description="Disordered" evidence="1">
    <location>
        <begin position="999"/>
        <end position="1024"/>
    </location>
</feature>
<proteinExistence type="predicted"/>
<accession>A0ABR2YKS7</accession>
<feature type="region of interest" description="Disordered" evidence="1">
    <location>
        <begin position="928"/>
        <end position="950"/>
    </location>
</feature>
<gene>
    <name evidence="2" type="ORF">WJX75_004034</name>
</gene>
<keyword evidence="3" id="KW-1185">Reference proteome</keyword>
<dbReference type="PANTHER" id="PTHR31110">
    <property type="entry name" value="PESTICIDAL CRYSTAL CRY8BA PROTEIN"/>
    <property type="match status" value="1"/>
</dbReference>
<reference evidence="2 3" key="1">
    <citation type="journal article" date="2024" name="Nat. Commun.">
        <title>Phylogenomics reveals the evolutionary origins of lichenization in chlorophyte algae.</title>
        <authorList>
            <person name="Puginier C."/>
            <person name="Libourel C."/>
            <person name="Otte J."/>
            <person name="Skaloud P."/>
            <person name="Haon M."/>
            <person name="Grisel S."/>
            <person name="Petersen M."/>
            <person name="Berrin J.G."/>
            <person name="Delaux P.M."/>
            <person name="Dal Grande F."/>
            <person name="Keller J."/>
        </authorList>
    </citation>
    <scope>NUCLEOTIDE SEQUENCE [LARGE SCALE GENOMIC DNA]</scope>
    <source>
        <strain evidence="2 3">SAG 216-7</strain>
    </source>
</reference>
<feature type="compositionally biased region" description="Polar residues" evidence="1">
    <location>
        <begin position="78"/>
        <end position="91"/>
    </location>
</feature>
<feature type="region of interest" description="Disordered" evidence="1">
    <location>
        <begin position="137"/>
        <end position="201"/>
    </location>
</feature>
<feature type="compositionally biased region" description="Basic and acidic residues" evidence="1">
    <location>
        <begin position="61"/>
        <end position="77"/>
    </location>
</feature>
<organism evidence="2 3">
    <name type="scientific">Coccomyxa subellipsoidea</name>
    <dbReference type="NCBI Taxonomy" id="248742"/>
    <lineage>
        <taxon>Eukaryota</taxon>
        <taxon>Viridiplantae</taxon>
        <taxon>Chlorophyta</taxon>
        <taxon>core chlorophytes</taxon>
        <taxon>Trebouxiophyceae</taxon>
        <taxon>Trebouxiophyceae incertae sedis</taxon>
        <taxon>Coccomyxaceae</taxon>
        <taxon>Coccomyxa</taxon>
    </lineage>
</organism>
<evidence type="ECO:0000313" key="3">
    <source>
        <dbReference type="Proteomes" id="UP001491310"/>
    </source>
</evidence>
<dbReference type="Proteomes" id="UP001491310">
    <property type="component" value="Unassembled WGS sequence"/>
</dbReference>